<dbReference type="InterPro" id="IPR036393">
    <property type="entry name" value="AceGlu_kinase-like_sf"/>
</dbReference>
<evidence type="ECO:0000256" key="5">
    <source>
        <dbReference type="ARBA" id="ARBA00022679"/>
    </source>
</evidence>
<evidence type="ECO:0000256" key="7">
    <source>
        <dbReference type="ARBA" id="ARBA00048467"/>
    </source>
</evidence>
<keyword evidence="5 9" id="KW-0808">Transferase</keyword>
<evidence type="ECO:0000256" key="2">
    <source>
        <dbReference type="ARBA" id="ARBA00011066"/>
    </source>
</evidence>
<comment type="pathway">
    <text evidence="1">Metabolic intermediate metabolism; carbamoyl phosphate degradation; CO(2) and NH(3) from carbamoyl phosphate: step 1/1.</text>
</comment>
<dbReference type="Gene3D" id="3.40.1160.10">
    <property type="entry name" value="Acetylglutamate kinase-like"/>
    <property type="match status" value="1"/>
</dbReference>
<evidence type="ECO:0000256" key="8">
    <source>
        <dbReference type="NCBIfam" id="TIGR00746"/>
    </source>
</evidence>
<evidence type="ECO:0000313" key="11">
    <source>
        <dbReference type="EMBL" id="HIR55301.1"/>
    </source>
</evidence>
<evidence type="ECO:0000256" key="9">
    <source>
        <dbReference type="PIRNR" id="PIRNR000723"/>
    </source>
</evidence>
<gene>
    <name evidence="11" type="primary">arcC</name>
    <name evidence="11" type="ORF">IAD36_06905</name>
</gene>
<dbReference type="NCBIfam" id="NF009007">
    <property type="entry name" value="PRK12352.1"/>
    <property type="match status" value="1"/>
</dbReference>
<evidence type="ECO:0000313" key="12">
    <source>
        <dbReference type="Proteomes" id="UP000824238"/>
    </source>
</evidence>
<sequence length="314" mass="33463">MGKRIVVALGGNALGNNLPEQMIAVKQTAKAIADLIEGGNEVIVAHGNGPQVGMIQAAMTELTRSNPEKYIPCPLSVCVAMSQGYIGYDLQNALREELLDRGINKGVATVLTQVEVDPEDPAFKNPTKPIGSFMTKEEADKMVAERGYQVVEDAGRGYRRVVASPKPKAVVELDTIRALVDSDHIVVACGGGGIPVFTTEGHHLKGAAAVIDKDFASEVLAEQLDADYLIILTAVEKAAINFGKPEQKWLDTISSAEAAQYCAEGHFAPGSMLPKVQAAMRFAESKPGRRALITLLEKARDGIDGKTGTVIVNE</sequence>
<comment type="catalytic activity">
    <reaction evidence="7">
        <text>hydrogencarbonate + NH4(+) + ATP = carbamoyl phosphate + ADP + H2O + H(+)</text>
        <dbReference type="Rhea" id="RHEA:10152"/>
        <dbReference type="ChEBI" id="CHEBI:15377"/>
        <dbReference type="ChEBI" id="CHEBI:15378"/>
        <dbReference type="ChEBI" id="CHEBI:17544"/>
        <dbReference type="ChEBI" id="CHEBI:28938"/>
        <dbReference type="ChEBI" id="CHEBI:30616"/>
        <dbReference type="ChEBI" id="CHEBI:58228"/>
        <dbReference type="ChEBI" id="CHEBI:456216"/>
        <dbReference type="EC" id="2.7.2.2"/>
    </reaction>
</comment>
<evidence type="ECO:0000256" key="3">
    <source>
        <dbReference type="ARBA" id="ARBA00013070"/>
    </source>
</evidence>
<keyword evidence="4" id="KW-0056">Arginine metabolism</keyword>
<evidence type="ECO:0000256" key="6">
    <source>
        <dbReference type="ARBA" id="ARBA00022777"/>
    </source>
</evidence>
<reference evidence="11" key="1">
    <citation type="submission" date="2020-10" db="EMBL/GenBank/DDBJ databases">
        <authorList>
            <person name="Gilroy R."/>
        </authorList>
    </citation>
    <scope>NUCLEOTIDE SEQUENCE</scope>
    <source>
        <strain evidence="11">ChiGjej3B3-7149</strain>
    </source>
</reference>
<feature type="domain" description="Aspartate/glutamate/uridylate kinase" evidence="10">
    <location>
        <begin position="3"/>
        <end position="286"/>
    </location>
</feature>
<dbReference type="PRINTS" id="PR01469">
    <property type="entry name" value="CARBMTKINASE"/>
</dbReference>
<dbReference type="SUPFAM" id="SSF53633">
    <property type="entry name" value="Carbamate kinase-like"/>
    <property type="match status" value="1"/>
</dbReference>
<dbReference type="Pfam" id="PF00696">
    <property type="entry name" value="AA_kinase"/>
    <property type="match status" value="1"/>
</dbReference>
<dbReference type="InterPro" id="IPR003964">
    <property type="entry name" value="Carb_kinase"/>
</dbReference>
<protein>
    <recommendedName>
        <fullName evidence="3 8">Carbamate kinase</fullName>
    </recommendedName>
</protein>
<dbReference type="GO" id="GO:0008804">
    <property type="term" value="F:carbamate kinase activity"/>
    <property type="evidence" value="ECO:0007669"/>
    <property type="project" value="UniProtKB-UniRule"/>
</dbReference>
<dbReference type="FunFam" id="3.40.1160.10:FF:000007">
    <property type="entry name" value="Carbamate kinase"/>
    <property type="match status" value="1"/>
</dbReference>
<dbReference type="PANTHER" id="PTHR30409:SF1">
    <property type="entry name" value="CARBAMATE KINASE-RELATED"/>
    <property type="match status" value="1"/>
</dbReference>
<dbReference type="AlphaFoldDB" id="A0A9D1DM09"/>
<organism evidence="11 12">
    <name type="scientific">Candidatus Scatomorpha intestinigallinarum</name>
    <dbReference type="NCBI Taxonomy" id="2840923"/>
    <lineage>
        <taxon>Bacteria</taxon>
        <taxon>Bacillati</taxon>
        <taxon>Bacillota</taxon>
        <taxon>Clostridia</taxon>
        <taxon>Eubacteriales</taxon>
        <taxon>Candidatus Scatomorpha</taxon>
    </lineage>
</organism>
<comment type="caution">
    <text evidence="11">The sequence shown here is derived from an EMBL/GenBank/DDBJ whole genome shotgun (WGS) entry which is preliminary data.</text>
</comment>
<keyword evidence="6 9" id="KW-0418">Kinase</keyword>
<proteinExistence type="inferred from homology"/>
<dbReference type="InterPro" id="IPR001048">
    <property type="entry name" value="Asp/Glu/Uridylate_kinase"/>
</dbReference>
<dbReference type="GO" id="GO:0005829">
    <property type="term" value="C:cytosol"/>
    <property type="evidence" value="ECO:0007669"/>
    <property type="project" value="TreeGrafter"/>
</dbReference>
<dbReference type="NCBIfam" id="TIGR00746">
    <property type="entry name" value="arcC"/>
    <property type="match status" value="1"/>
</dbReference>
<accession>A0A9D1DM09</accession>
<dbReference type="PANTHER" id="PTHR30409">
    <property type="entry name" value="CARBAMATE KINASE"/>
    <property type="match status" value="1"/>
</dbReference>
<comment type="similarity">
    <text evidence="2 9">Belongs to the carbamate kinase family.</text>
</comment>
<name>A0A9D1DM09_9FIRM</name>
<dbReference type="PIRSF" id="PIRSF000723">
    <property type="entry name" value="Carbamate_kin"/>
    <property type="match status" value="1"/>
</dbReference>
<dbReference type="CDD" id="cd04235">
    <property type="entry name" value="AAK_CK"/>
    <property type="match status" value="1"/>
</dbReference>
<evidence type="ECO:0000256" key="1">
    <source>
        <dbReference type="ARBA" id="ARBA00005118"/>
    </source>
</evidence>
<evidence type="ECO:0000259" key="10">
    <source>
        <dbReference type="Pfam" id="PF00696"/>
    </source>
</evidence>
<dbReference type="EMBL" id="DVHH01000165">
    <property type="protein sequence ID" value="HIR55301.1"/>
    <property type="molecule type" value="Genomic_DNA"/>
</dbReference>
<reference evidence="11" key="2">
    <citation type="journal article" date="2021" name="PeerJ">
        <title>Extensive microbial diversity within the chicken gut microbiome revealed by metagenomics and culture.</title>
        <authorList>
            <person name="Gilroy R."/>
            <person name="Ravi A."/>
            <person name="Getino M."/>
            <person name="Pursley I."/>
            <person name="Horton D.L."/>
            <person name="Alikhan N.F."/>
            <person name="Baker D."/>
            <person name="Gharbi K."/>
            <person name="Hall N."/>
            <person name="Watson M."/>
            <person name="Adriaenssens E.M."/>
            <person name="Foster-Nyarko E."/>
            <person name="Jarju S."/>
            <person name="Secka A."/>
            <person name="Antonio M."/>
            <person name="Oren A."/>
            <person name="Chaudhuri R.R."/>
            <person name="La Ragione R."/>
            <person name="Hildebrand F."/>
            <person name="Pallen M.J."/>
        </authorList>
    </citation>
    <scope>NUCLEOTIDE SEQUENCE</scope>
    <source>
        <strain evidence="11">ChiGjej3B3-7149</strain>
    </source>
</reference>
<dbReference type="GO" id="GO:0019546">
    <property type="term" value="P:L-arginine deiminase pathway"/>
    <property type="evidence" value="ECO:0007669"/>
    <property type="project" value="TreeGrafter"/>
</dbReference>
<dbReference type="Proteomes" id="UP000824238">
    <property type="component" value="Unassembled WGS sequence"/>
</dbReference>
<evidence type="ECO:0000256" key="4">
    <source>
        <dbReference type="ARBA" id="ARBA00022503"/>
    </source>
</evidence>